<dbReference type="Proteomes" id="UP000199046">
    <property type="component" value="Unassembled WGS sequence"/>
</dbReference>
<dbReference type="Pfam" id="PF09413">
    <property type="entry name" value="DUF2007"/>
    <property type="match status" value="1"/>
</dbReference>
<name>A0A1I1HVH5_9GAMM</name>
<dbReference type="OrthoDB" id="9814654at2"/>
<evidence type="ECO:0000313" key="3">
    <source>
        <dbReference type="Proteomes" id="UP000199046"/>
    </source>
</evidence>
<dbReference type="STRING" id="402385.SAMN05421848_0857"/>
<proteinExistence type="predicted"/>
<reference evidence="3" key="1">
    <citation type="submission" date="2016-10" db="EMBL/GenBank/DDBJ databases">
        <authorList>
            <person name="Varghese N."/>
            <person name="Submissions S."/>
        </authorList>
    </citation>
    <scope>NUCLEOTIDE SEQUENCE [LARGE SCALE GENOMIC DNA]</scope>
    <source>
        <strain evidence="3">DSM 23439</strain>
    </source>
</reference>
<organism evidence="2 3">
    <name type="scientific">Kushneria avicenniae</name>
    <dbReference type="NCBI Taxonomy" id="402385"/>
    <lineage>
        <taxon>Bacteria</taxon>
        <taxon>Pseudomonadati</taxon>
        <taxon>Pseudomonadota</taxon>
        <taxon>Gammaproteobacteria</taxon>
        <taxon>Oceanospirillales</taxon>
        <taxon>Halomonadaceae</taxon>
        <taxon>Kushneria</taxon>
    </lineage>
</organism>
<accession>A0A1I1HVH5</accession>
<dbReference type="RefSeq" id="WP_090131139.1">
    <property type="nucleotide sequence ID" value="NZ_FOLY01000002.1"/>
</dbReference>
<feature type="domain" description="DUF2007" evidence="1">
    <location>
        <begin position="6"/>
        <end position="71"/>
    </location>
</feature>
<protein>
    <submittedName>
        <fullName evidence="2">Putative signal transducing protein</fullName>
    </submittedName>
</protein>
<dbReference type="EMBL" id="FOLY01000002">
    <property type="protein sequence ID" value="SFC27906.1"/>
    <property type="molecule type" value="Genomic_DNA"/>
</dbReference>
<dbReference type="InterPro" id="IPR018551">
    <property type="entry name" value="DUF2007"/>
</dbReference>
<gene>
    <name evidence="2" type="ORF">SAMN05421848_0857</name>
</gene>
<sequence length="114" mass="12942">MPRPVRIFQHPNSLLVGHVRNLLEGAGVECELRNWTLAGGMGDLAPIDCEPELWVATRDEARARAVIEQWRQSAEVSSSPGARLSRGWRCQRCGEWHEAHFDTCWQCGHERPDP</sequence>
<evidence type="ECO:0000313" key="2">
    <source>
        <dbReference type="EMBL" id="SFC27906.1"/>
    </source>
</evidence>
<dbReference type="AlphaFoldDB" id="A0A1I1HVH5"/>
<evidence type="ECO:0000259" key="1">
    <source>
        <dbReference type="Pfam" id="PF09413"/>
    </source>
</evidence>
<keyword evidence="3" id="KW-1185">Reference proteome</keyword>